<dbReference type="STRING" id="39480.EUAN_12280"/>
<sequence length="97" mass="10923">MITQEGLAEITQAIKDLISHVTIEANSTEQRVEIYKLSTQEGVIKAYVLLDDTFINDVSNIKLISKSNKVLIERPENIQKDISKGLLLFFSLKVMEG</sequence>
<dbReference type="EMBL" id="MKIE01000004">
    <property type="protein sequence ID" value="OHW62159.1"/>
    <property type="molecule type" value="Genomic_DNA"/>
</dbReference>
<name>A0A1S1V8U5_9FIRM</name>
<dbReference type="Proteomes" id="UP000180254">
    <property type="component" value="Unassembled WGS sequence"/>
</dbReference>
<keyword evidence="2" id="KW-1185">Reference proteome</keyword>
<evidence type="ECO:0000313" key="2">
    <source>
        <dbReference type="Proteomes" id="UP000180254"/>
    </source>
</evidence>
<dbReference type="OrthoDB" id="2111860at2"/>
<organism evidence="1 2">
    <name type="scientific">Andreesenia angusta</name>
    <dbReference type="NCBI Taxonomy" id="39480"/>
    <lineage>
        <taxon>Bacteria</taxon>
        <taxon>Bacillati</taxon>
        <taxon>Bacillota</taxon>
        <taxon>Tissierellia</taxon>
        <taxon>Tissierellales</taxon>
        <taxon>Gottschalkiaceae</taxon>
        <taxon>Andreesenia</taxon>
    </lineage>
</organism>
<dbReference type="AlphaFoldDB" id="A0A1S1V8U5"/>
<reference evidence="1 2" key="1">
    <citation type="submission" date="2016-09" db="EMBL/GenBank/DDBJ databases">
        <title>Genome sequence of Eubacterium angustum.</title>
        <authorList>
            <person name="Poehlein A."/>
            <person name="Daniel R."/>
        </authorList>
    </citation>
    <scope>NUCLEOTIDE SEQUENCE [LARGE SCALE GENOMIC DNA]</scope>
    <source>
        <strain evidence="1 2">DSM 1989</strain>
    </source>
</reference>
<protein>
    <submittedName>
        <fullName evidence="1">Uncharacterized protein</fullName>
    </submittedName>
</protein>
<accession>A0A1S1V8U5</accession>
<proteinExistence type="predicted"/>
<evidence type="ECO:0000313" key="1">
    <source>
        <dbReference type="EMBL" id="OHW62159.1"/>
    </source>
</evidence>
<comment type="caution">
    <text evidence="1">The sequence shown here is derived from an EMBL/GenBank/DDBJ whole genome shotgun (WGS) entry which is preliminary data.</text>
</comment>
<gene>
    <name evidence="1" type="ORF">EUAN_12280</name>
</gene>
<dbReference type="RefSeq" id="WP_071062747.1">
    <property type="nucleotide sequence ID" value="NZ_MKIE01000004.1"/>
</dbReference>